<proteinExistence type="predicted"/>
<evidence type="ECO:0000313" key="2">
    <source>
        <dbReference type="Proteomes" id="UP000180215"/>
    </source>
</evidence>
<sequence>MSVRAVSYPPGSWPLEMRAETAAAYCDEPSVEAFLAKVERGIYCRPRKQQGCLPKWHRAKLDSDIARRHGLPFETAVVAEDVSELI</sequence>
<dbReference type="Proteomes" id="UP000180215">
    <property type="component" value="Unassembled WGS sequence"/>
</dbReference>
<protein>
    <submittedName>
        <fullName evidence="1">Uncharacterized protein</fullName>
    </submittedName>
</protein>
<organism evidence="1 2">
    <name type="scientific">Methylorubrum extorquens</name>
    <name type="common">Methylobacterium dichloromethanicum</name>
    <name type="synonym">Methylobacterium extorquens</name>
    <dbReference type="NCBI Taxonomy" id="408"/>
    <lineage>
        <taxon>Bacteria</taxon>
        <taxon>Pseudomonadati</taxon>
        <taxon>Pseudomonadota</taxon>
        <taxon>Alphaproteobacteria</taxon>
        <taxon>Hyphomicrobiales</taxon>
        <taxon>Methylobacteriaceae</taxon>
        <taxon>Methylorubrum</taxon>
    </lineage>
</organism>
<dbReference type="AlphaFoldDB" id="A0A1S1PB31"/>
<name>A0A1S1PB31_METEX</name>
<evidence type="ECO:0000313" key="1">
    <source>
        <dbReference type="EMBL" id="OHV17134.1"/>
    </source>
</evidence>
<reference evidence="1 2" key="1">
    <citation type="submission" date="2016-10" db="EMBL/GenBank/DDBJ databases">
        <title>Draft genome sequence of Methylobacterium extorquens CP3, a seed endophyte of Crotalaria pumila with plant growth-promoting and metal tolerance properties.</title>
        <authorList>
            <person name="Sanchez-Lopez A.S."/>
            <person name="Van Hamme J.D."/>
            <person name="Thijs S."/>
            <person name="Mcammond B.M."/>
            <person name="Stevens V."/>
            <person name="Gonzalez-Chavez M.D.C."/>
            <person name="Vangronsveld J."/>
        </authorList>
    </citation>
    <scope>NUCLEOTIDE SEQUENCE [LARGE SCALE GENOMIC DNA]</scope>
    <source>
        <strain evidence="1 2">CP3</strain>
    </source>
</reference>
<comment type="caution">
    <text evidence="1">The sequence shown here is derived from an EMBL/GenBank/DDBJ whole genome shotgun (WGS) entry which is preliminary data.</text>
</comment>
<accession>A0A1S1PB31</accession>
<gene>
    <name evidence="1" type="ORF">BK022_07505</name>
</gene>
<dbReference type="EMBL" id="MNAO01000059">
    <property type="protein sequence ID" value="OHV17134.1"/>
    <property type="molecule type" value="Genomic_DNA"/>
</dbReference>